<evidence type="ECO:0000256" key="2">
    <source>
        <dbReference type="ARBA" id="ARBA00022552"/>
    </source>
</evidence>
<reference evidence="7 8" key="1">
    <citation type="journal article" date="2016" name="Nat. Commun.">
        <title>Thousands of microbial genomes shed light on interconnected biogeochemical processes in an aquifer system.</title>
        <authorList>
            <person name="Anantharaman K."/>
            <person name="Brown C.T."/>
            <person name="Hug L.A."/>
            <person name="Sharon I."/>
            <person name="Castelle C.J."/>
            <person name="Probst A.J."/>
            <person name="Thomas B.C."/>
            <person name="Singh A."/>
            <person name="Wilkins M.J."/>
            <person name="Karaoz U."/>
            <person name="Brodie E.L."/>
            <person name="Williams K.H."/>
            <person name="Hubbard S.S."/>
            <person name="Banfield J.F."/>
        </authorList>
    </citation>
    <scope>NUCLEOTIDE SEQUENCE [LARGE SCALE GENOMIC DNA]</scope>
</reference>
<dbReference type="InterPro" id="IPR003682">
    <property type="entry name" value="rRNA_ssu_MeTfrase_G"/>
</dbReference>
<keyword evidence="2 6" id="KW-0698">rRNA processing</keyword>
<keyword evidence="1 6" id="KW-0963">Cytoplasm</keyword>
<evidence type="ECO:0000256" key="4">
    <source>
        <dbReference type="ARBA" id="ARBA00022679"/>
    </source>
</evidence>
<keyword evidence="4 6" id="KW-0808">Transferase</keyword>
<dbReference type="Pfam" id="PF02527">
    <property type="entry name" value="GidB"/>
    <property type="match status" value="1"/>
</dbReference>
<name>A0A1F6GSE7_9PROT</name>
<comment type="subcellular location">
    <subcellularLocation>
        <location evidence="6">Cytoplasm</location>
    </subcellularLocation>
</comment>
<proteinExistence type="inferred from homology"/>
<comment type="function">
    <text evidence="6">Specifically methylates the N7 position of guanine in position 527 of 16S rRNA.</text>
</comment>
<comment type="caution">
    <text evidence="7">The sequence shown here is derived from an EMBL/GenBank/DDBJ whole genome shotgun (WGS) entry which is preliminary data.</text>
</comment>
<keyword evidence="5 6" id="KW-0949">S-adenosyl-L-methionine</keyword>
<dbReference type="GO" id="GO:0070043">
    <property type="term" value="F:rRNA (guanine-N7-)-methyltransferase activity"/>
    <property type="evidence" value="ECO:0007669"/>
    <property type="project" value="UniProtKB-UniRule"/>
</dbReference>
<comment type="caution">
    <text evidence="6">Lacks conserved residue(s) required for the propagation of feature annotation.</text>
</comment>
<sequence>MRKTNQIAQSAKKVFPDLALTETQLDSLALYLELLDQWNQRFNLTSVKGFENQVAKHLLDALAPLGLGLGPLLQGRGMDLGSGAGLPSLILALCLPEVEFLSIEGVLKKVNFQETARTRMGLKNFVARQVRLEDLAKEAGLARTQDFVLARALSSLVELGQWAAVFLKPGGRLWAWKGKNWEEEWGELQAQGGWSLEKALPYQLELGFGGVLLLLQKTP</sequence>
<organism evidence="7 8">
    <name type="scientific">Candidatus Lambdaproteobacteria bacterium RIFOXYD2_FULL_56_26</name>
    <dbReference type="NCBI Taxonomy" id="1817773"/>
    <lineage>
        <taxon>Bacteria</taxon>
        <taxon>Pseudomonadati</taxon>
        <taxon>Pseudomonadota</taxon>
        <taxon>Candidatus Lambdaproteobacteria</taxon>
    </lineage>
</organism>
<dbReference type="GO" id="GO:0005829">
    <property type="term" value="C:cytosol"/>
    <property type="evidence" value="ECO:0007669"/>
    <property type="project" value="TreeGrafter"/>
</dbReference>
<dbReference type="EC" id="2.1.1.170" evidence="6"/>
<gene>
    <name evidence="6" type="primary">rsmG</name>
    <name evidence="7" type="ORF">A2557_00200</name>
</gene>
<dbReference type="InterPro" id="IPR029063">
    <property type="entry name" value="SAM-dependent_MTases_sf"/>
</dbReference>
<dbReference type="Gene3D" id="3.40.50.150">
    <property type="entry name" value="Vaccinia Virus protein VP39"/>
    <property type="match status" value="1"/>
</dbReference>
<comment type="catalytic activity">
    <reaction evidence="6">
        <text>guanosine(527) in 16S rRNA + S-adenosyl-L-methionine = N(7)-methylguanosine(527) in 16S rRNA + S-adenosyl-L-homocysteine</text>
        <dbReference type="Rhea" id="RHEA:42732"/>
        <dbReference type="Rhea" id="RHEA-COMP:10209"/>
        <dbReference type="Rhea" id="RHEA-COMP:10210"/>
        <dbReference type="ChEBI" id="CHEBI:57856"/>
        <dbReference type="ChEBI" id="CHEBI:59789"/>
        <dbReference type="ChEBI" id="CHEBI:74269"/>
        <dbReference type="ChEBI" id="CHEBI:74480"/>
        <dbReference type="EC" id="2.1.1.170"/>
    </reaction>
</comment>
<accession>A0A1F6GSE7</accession>
<dbReference type="EMBL" id="MFNF01000040">
    <property type="protein sequence ID" value="OGH01010.1"/>
    <property type="molecule type" value="Genomic_DNA"/>
</dbReference>
<dbReference type="NCBIfam" id="TIGR00138">
    <property type="entry name" value="rsmG_gidB"/>
    <property type="match status" value="1"/>
</dbReference>
<comment type="similarity">
    <text evidence="6">Belongs to the methyltransferase superfamily. RNA methyltransferase RsmG family.</text>
</comment>
<evidence type="ECO:0000256" key="1">
    <source>
        <dbReference type="ARBA" id="ARBA00022490"/>
    </source>
</evidence>
<dbReference type="PANTHER" id="PTHR31760:SF0">
    <property type="entry name" value="S-ADENOSYL-L-METHIONINE-DEPENDENT METHYLTRANSFERASES SUPERFAMILY PROTEIN"/>
    <property type="match status" value="1"/>
</dbReference>
<dbReference type="AlphaFoldDB" id="A0A1F6GSE7"/>
<dbReference type="Proteomes" id="UP000177583">
    <property type="component" value="Unassembled WGS sequence"/>
</dbReference>
<keyword evidence="3 6" id="KW-0489">Methyltransferase</keyword>
<protein>
    <recommendedName>
        <fullName evidence="6">Ribosomal RNA small subunit methyltransferase G</fullName>
        <ecNumber evidence="6">2.1.1.170</ecNumber>
    </recommendedName>
    <alternativeName>
        <fullName evidence="6">16S rRNA 7-methylguanosine methyltransferase</fullName>
        <shortName evidence="6">16S rRNA m7G methyltransferase</shortName>
    </alternativeName>
</protein>
<evidence type="ECO:0000256" key="5">
    <source>
        <dbReference type="ARBA" id="ARBA00022691"/>
    </source>
</evidence>
<feature type="binding site" evidence="6">
    <location>
        <position position="81"/>
    </location>
    <ligand>
        <name>S-adenosyl-L-methionine</name>
        <dbReference type="ChEBI" id="CHEBI:59789"/>
    </ligand>
</feature>
<evidence type="ECO:0000313" key="8">
    <source>
        <dbReference type="Proteomes" id="UP000177583"/>
    </source>
</evidence>
<evidence type="ECO:0000313" key="7">
    <source>
        <dbReference type="EMBL" id="OGH01010.1"/>
    </source>
</evidence>
<dbReference type="HAMAP" id="MF_00074">
    <property type="entry name" value="16SrRNA_methyltr_G"/>
    <property type="match status" value="1"/>
</dbReference>
<dbReference type="PIRSF" id="PIRSF003078">
    <property type="entry name" value="GidB"/>
    <property type="match status" value="1"/>
</dbReference>
<evidence type="ECO:0000256" key="6">
    <source>
        <dbReference type="HAMAP-Rule" id="MF_00074"/>
    </source>
</evidence>
<evidence type="ECO:0000256" key="3">
    <source>
        <dbReference type="ARBA" id="ARBA00022603"/>
    </source>
</evidence>
<feature type="binding site" evidence="6">
    <location>
        <begin position="132"/>
        <end position="133"/>
    </location>
    <ligand>
        <name>S-adenosyl-L-methionine</name>
        <dbReference type="ChEBI" id="CHEBI:59789"/>
    </ligand>
</feature>
<feature type="binding site" evidence="6">
    <location>
        <position position="151"/>
    </location>
    <ligand>
        <name>S-adenosyl-L-methionine</name>
        <dbReference type="ChEBI" id="CHEBI:59789"/>
    </ligand>
</feature>
<feature type="binding site" evidence="6">
    <location>
        <position position="86"/>
    </location>
    <ligand>
        <name>S-adenosyl-L-methionine</name>
        <dbReference type="ChEBI" id="CHEBI:59789"/>
    </ligand>
</feature>
<dbReference type="PANTHER" id="PTHR31760">
    <property type="entry name" value="S-ADENOSYL-L-METHIONINE-DEPENDENT METHYLTRANSFERASES SUPERFAMILY PROTEIN"/>
    <property type="match status" value="1"/>
</dbReference>
<dbReference type="SUPFAM" id="SSF53335">
    <property type="entry name" value="S-adenosyl-L-methionine-dependent methyltransferases"/>
    <property type="match status" value="1"/>
</dbReference>